<dbReference type="PANTHER" id="PTHR45772">
    <property type="entry name" value="CONSERVED COMPONENT OF ABC TRANSPORTER FOR NATURAL AMINO ACIDS-RELATED"/>
    <property type="match status" value="1"/>
</dbReference>
<dbReference type="InterPro" id="IPR051120">
    <property type="entry name" value="ABC_AA/LPS_Transport"/>
</dbReference>
<dbReference type="Proteomes" id="UP000666240">
    <property type="component" value="Unassembled WGS sequence"/>
</dbReference>
<keyword evidence="2" id="KW-0547">Nucleotide-binding</keyword>
<dbReference type="Gene3D" id="3.40.50.300">
    <property type="entry name" value="P-loop containing nucleotide triphosphate hydrolases"/>
    <property type="match status" value="1"/>
</dbReference>
<keyword evidence="3 5" id="KW-0067">ATP-binding</keyword>
<sequence length="241" mass="26115">MSEPILSVAGATKKFGGLTAVNNVTIDLQKGDLLSIIGPNGAGKTTFFNLLTGQLEPTSGTVCFKGRDITRFSPQQRAQIGFGRTFQISKTLTGLTTLENVLVGAFLNRPSLTKAAKRAAEVLDIVGLGARGRIKAGTLTLSERRRLEIARALALDCEILLLDEVMAGLNQTEVDNVIHLVRRLHREGLTILVIEHNLKVVRAFDSRVVVLDFGTKIADGMPEEVLSDPQVVEAYLGRKRA</sequence>
<dbReference type="AlphaFoldDB" id="A0A8J7RQ71"/>
<evidence type="ECO:0000313" key="6">
    <source>
        <dbReference type="Proteomes" id="UP000666240"/>
    </source>
</evidence>
<dbReference type="GO" id="GO:0005524">
    <property type="term" value="F:ATP binding"/>
    <property type="evidence" value="ECO:0007669"/>
    <property type="project" value="UniProtKB-KW"/>
</dbReference>
<dbReference type="GO" id="GO:1903805">
    <property type="term" value="P:L-valine import across plasma membrane"/>
    <property type="evidence" value="ECO:0007669"/>
    <property type="project" value="TreeGrafter"/>
</dbReference>
<dbReference type="GO" id="GO:0015192">
    <property type="term" value="F:L-phenylalanine transmembrane transporter activity"/>
    <property type="evidence" value="ECO:0007669"/>
    <property type="project" value="TreeGrafter"/>
</dbReference>
<organism evidence="5 6">
    <name type="scientific">Tianweitania sediminis</name>
    <dbReference type="NCBI Taxonomy" id="1502156"/>
    <lineage>
        <taxon>Bacteria</taxon>
        <taxon>Pseudomonadati</taxon>
        <taxon>Pseudomonadota</taxon>
        <taxon>Alphaproteobacteria</taxon>
        <taxon>Hyphomicrobiales</taxon>
        <taxon>Phyllobacteriaceae</taxon>
        <taxon>Tianweitania</taxon>
    </lineage>
</organism>
<dbReference type="EMBL" id="JAGIYY010000011">
    <property type="protein sequence ID" value="MBP0441156.1"/>
    <property type="molecule type" value="Genomic_DNA"/>
</dbReference>
<dbReference type="GO" id="GO:0005304">
    <property type="term" value="F:L-valine transmembrane transporter activity"/>
    <property type="evidence" value="ECO:0007669"/>
    <property type="project" value="TreeGrafter"/>
</dbReference>
<dbReference type="GO" id="GO:0005886">
    <property type="term" value="C:plasma membrane"/>
    <property type="evidence" value="ECO:0007669"/>
    <property type="project" value="TreeGrafter"/>
</dbReference>
<dbReference type="GO" id="GO:1903806">
    <property type="term" value="P:L-isoleucine import across plasma membrane"/>
    <property type="evidence" value="ECO:0007669"/>
    <property type="project" value="TreeGrafter"/>
</dbReference>
<dbReference type="GO" id="GO:0015808">
    <property type="term" value="P:L-alanine transport"/>
    <property type="evidence" value="ECO:0007669"/>
    <property type="project" value="TreeGrafter"/>
</dbReference>
<dbReference type="SUPFAM" id="SSF52540">
    <property type="entry name" value="P-loop containing nucleoside triphosphate hydrolases"/>
    <property type="match status" value="1"/>
</dbReference>
<evidence type="ECO:0000256" key="2">
    <source>
        <dbReference type="ARBA" id="ARBA00022741"/>
    </source>
</evidence>
<dbReference type="InterPro" id="IPR027417">
    <property type="entry name" value="P-loop_NTPase"/>
</dbReference>
<dbReference type="CDD" id="cd03219">
    <property type="entry name" value="ABC_Mj1267_LivG_branched"/>
    <property type="match status" value="1"/>
</dbReference>
<dbReference type="Pfam" id="PF12399">
    <property type="entry name" value="BCA_ABC_TP_C"/>
    <property type="match status" value="1"/>
</dbReference>
<dbReference type="PROSITE" id="PS50893">
    <property type="entry name" value="ABC_TRANSPORTER_2"/>
    <property type="match status" value="1"/>
</dbReference>
<dbReference type="GO" id="GO:0016887">
    <property type="term" value="F:ATP hydrolysis activity"/>
    <property type="evidence" value="ECO:0007669"/>
    <property type="project" value="InterPro"/>
</dbReference>
<feature type="domain" description="ABC transporter" evidence="4">
    <location>
        <begin position="6"/>
        <end position="238"/>
    </location>
</feature>
<dbReference type="RefSeq" id="WP_209337182.1">
    <property type="nucleotide sequence ID" value="NZ_JAGIYY010000011.1"/>
</dbReference>
<dbReference type="GO" id="GO:0015188">
    <property type="term" value="F:L-isoleucine transmembrane transporter activity"/>
    <property type="evidence" value="ECO:0007669"/>
    <property type="project" value="TreeGrafter"/>
</dbReference>
<accession>A0A8J7RQ71</accession>
<dbReference type="InterPro" id="IPR032823">
    <property type="entry name" value="BCA_ABC_TP_C"/>
</dbReference>
<evidence type="ECO:0000313" key="5">
    <source>
        <dbReference type="EMBL" id="MBP0441156.1"/>
    </source>
</evidence>
<keyword evidence="1" id="KW-0813">Transport</keyword>
<dbReference type="GO" id="GO:0042941">
    <property type="term" value="P:D-alanine transmembrane transport"/>
    <property type="evidence" value="ECO:0007669"/>
    <property type="project" value="TreeGrafter"/>
</dbReference>
<proteinExistence type="predicted"/>
<dbReference type="SMART" id="SM00382">
    <property type="entry name" value="AAA"/>
    <property type="match status" value="1"/>
</dbReference>
<gene>
    <name evidence="5" type="ORF">J5Y06_21115</name>
</gene>
<evidence type="ECO:0000256" key="3">
    <source>
        <dbReference type="ARBA" id="ARBA00022840"/>
    </source>
</evidence>
<evidence type="ECO:0000256" key="1">
    <source>
        <dbReference type="ARBA" id="ARBA00022448"/>
    </source>
</evidence>
<dbReference type="PANTHER" id="PTHR45772:SF7">
    <property type="entry name" value="AMINO ACID ABC TRANSPORTER ATP-BINDING PROTEIN"/>
    <property type="match status" value="1"/>
</dbReference>
<comment type="caution">
    <text evidence="5">The sequence shown here is derived from an EMBL/GenBank/DDBJ whole genome shotgun (WGS) entry which is preliminary data.</text>
</comment>
<dbReference type="InterPro" id="IPR003593">
    <property type="entry name" value="AAA+_ATPase"/>
</dbReference>
<dbReference type="Pfam" id="PF00005">
    <property type="entry name" value="ABC_tran"/>
    <property type="match status" value="1"/>
</dbReference>
<name>A0A8J7RQ71_9HYPH</name>
<evidence type="ECO:0000259" key="4">
    <source>
        <dbReference type="PROSITE" id="PS50893"/>
    </source>
</evidence>
<keyword evidence="6" id="KW-1185">Reference proteome</keyword>
<dbReference type="InterPro" id="IPR003439">
    <property type="entry name" value="ABC_transporter-like_ATP-bd"/>
</dbReference>
<reference evidence="5" key="1">
    <citation type="submission" date="2021-03" db="EMBL/GenBank/DDBJ databases">
        <title>Genome sequencing and assembly of Tianweitania sediminis.</title>
        <authorList>
            <person name="Chhetri G."/>
        </authorList>
    </citation>
    <scope>NUCLEOTIDE SEQUENCE</scope>
    <source>
        <strain evidence="5">Z8</strain>
    </source>
</reference>
<protein>
    <submittedName>
        <fullName evidence="5">ABC transporter ATP-binding protein</fullName>
    </submittedName>
</protein>